<keyword evidence="3" id="KW-1185">Reference proteome</keyword>
<feature type="region of interest" description="Disordered" evidence="1">
    <location>
        <begin position="99"/>
        <end position="179"/>
    </location>
</feature>
<dbReference type="EMBL" id="PSVT01000080">
    <property type="protein sequence ID" value="PPH70545.1"/>
    <property type="molecule type" value="Genomic_DNA"/>
</dbReference>
<evidence type="ECO:0000313" key="2">
    <source>
        <dbReference type="EMBL" id="PPH70545.1"/>
    </source>
</evidence>
<dbReference type="Proteomes" id="UP000239698">
    <property type="component" value="Unassembled WGS sequence"/>
</dbReference>
<organism evidence="2 3">
    <name type="scientific">Rathayibacter rathayi</name>
    <name type="common">Corynebacterium rathayi</name>
    <dbReference type="NCBI Taxonomy" id="33887"/>
    <lineage>
        <taxon>Bacteria</taxon>
        <taxon>Bacillati</taxon>
        <taxon>Actinomycetota</taxon>
        <taxon>Actinomycetes</taxon>
        <taxon>Micrococcales</taxon>
        <taxon>Microbacteriaceae</taxon>
        <taxon>Rathayibacter</taxon>
    </lineage>
</organism>
<evidence type="ECO:0000313" key="3">
    <source>
        <dbReference type="Proteomes" id="UP000239698"/>
    </source>
</evidence>
<protein>
    <submittedName>
        <fullName evidence="2">Uncharacterized protein</fullName>
    </submittedName>
</protein>
<evidence type="ECO:0000256" key="1">
    <source>
        <dbReference type="SAM" id="MobiDB-lite"/>
    </source>
</evidence>
<feature type="compositionally biased region" description="Low complexity" evidence="1">
    <location>
        <begin position="103"/>
        <end position="120"/>
    </location>
</feature>
<accession>A0ABX5A8W9</accession>
<gene>
    <name evidence="2" type="ORF">C5C40_16055</name>
</gene>
<comment type="caution">
    <text evidence="2">The sequence shown here is derived from an EMBL/GenBank/DDBJ whole genome shotgun (WGS) entry which is preliminary data.</text>
</comment>
<reference evidence="2 3" key="1">
    <citation type="submission" date="2018-02" db="EMBL/GenBank/DDBJ databases">
        <title>Bacteriophage NCPPB3778 and a type I-E CRISPR drive the evolution of the US Biological Select Agent, Rathayibacter toxicus.</title>
        <authorList>
            <person name="Davis E.W.II."/>
            <person name="Tabima J.F."/>
            <person name="Weisberg A.J."/>
            <person name="Lopes L.D."/>
            <person name="Wiseman M.S."/>
            <person name="Wiseman M.S."/>
            <person name="Pupko T."/>
            <person name="Belcher M.S."/>
            <person name="Sechler A.J."/>
            <person name="Tancos M.A."/>
            <person name="Schroeder B.K."/>
            <person name="Murray T.D."/>
            <person name="Luster D.G."/>
            <person name="Schneider W.L."/>
            <person name="Rogers E."/>
            <person name="Andreote F.D."/>
            <person name="Grunwald N.J."/>
            <person name="Putnam M.L."/>
            <person name="Chang J.H."/>
        </authorList>
    </citation>
    <scope>NUCLEOTIDE SEQUENCE [LARGE SCALE GENOMIC DNA]</scope>
    <source>
        <strain evidence="2 3">AY1D6</strain>
    </source>
</reference>
<name>A0ABX5A8W9_RATRA</name>
<sequence length="248" mass="23467">MAFRVFSAASAALGVAEIYTSREVAEAGEASTVAAQAQAPRDTEQEATEQAACLSQTQRNASAISLDAVNLTAATTGMVGPAIVAANNDGYLASIATAGAPRPSSGSNSSNSGSTDATGSSTGGSTSGSTGSTNGTSTSAAPAGSSSSSSGTTDTETGSSPSDAGSGGGAPTPASTPSFTTAHADAAIAGICGGNVYRGIAARSTPAPLPTAGSVVRAATSLIGGGASVGWSVSVSGGTASVQYYACY</sequence>
<feature type="compositionally biased region" description="Low complexity" evidence="1">
    <location>
        <begin position="127"/>
        <end position="164"/>
    </location>
</feature>
<proteinExistence type="predicted"/>